<evidence type="ECO:0000313" key="2">
    <source>
        <dbReference type="Proteomes" id="UP000255193"/>
    </source>
</evidence>
<organism evidence="1 2">
    <name type="scientific">Faucicola atlantae</name>
    <dbReference type="NCBI Taxonomy" id="34059"/>
    <lineage>
        <taxon>Bacteria</taxon>
        <taxon>Pseudomonadati</taxon>
        <taxon>Pseudomonadota</taxon>
        <taxon>Gammaproteobacteria</taxon>
        <taxon>Moraxellales</taxon>
        <taxon>Moraxellaceae</taxon>
        <taxon>Faucicola</taxon>
    </lineage>
</organism>
<dbReference type="EMBL" id="UGQA01000001">
    <property type="protein sequence ID" value="STY95197.1"/>
    <property type="molecule type" value="Genomic_DNA"/>
</dbReference>
<accession>A0A378Q7K2</accession>
<proteinExistence type="predicted"/>
<reference evidence="1 2" key="1">
    <citation type="submission" date="2018-06" db="EMBL/GenBank/DDBJ databases">
        <authorList>
            <consortium name="Pathogen Informatics"/>
            <person name="Doyle S."/>
        </authorList>
    </citation>
    <scope>NUCLEOTIDE SEQUENCE [LARGE SCALE GENOMIC DNA]</scope>
    <source>
        <strain evidence="1 2">NCTC11091</strain>
    </source>
</reference>
<gene>
    <name evidence="1" type="ORF">NCTC11091_00990</name>
</gene>
<dbReference type="AlphaFoldDB" id="A0A378Q7K2"/>
<evidence type="ECO:0000313" key="1">
    <source>
        <dbReference type="EMBL" id="STY95197.1"/>
    </source>
</evidence>
<dbReference type="Proteomes" id="UP000255193">
    <property type="component" value="Unassembled WGS sequence"/>
</dbReference>
<protein>
    <recommendedName>
        <fullName evidence="3">Phage tail protein</fullName>
    </recommendedName>
</protein>
<name>A0A378Q7K2_9GAMM</name>
<evidence type="ECO:0008006" key="3">
    <source>
        <dbReference type="Google" id="ProtNLM"/>
    </source>
</evidence>
<dbReference type="RefSeq" id="WP_067058659.1">
    <property type="nucleotide sequence ID" value="NZ_MXAO01000078.1"/>
</dbReference>
<sequence>MDTLYFNVTQSGVSLTRTPAPALAQIALTGNYVFDNNAELVVRVTDTKEVADNDPLHSAIDPLHGLAFNLIFKDKIDGSVITTLTGRLYTGGGIDALEENHSHNLAYIAKKLDFYGALDSEFDFFDVVETYYDAGQAQTIRQALEQAGVMNTLYAYRTREVVFDVPASPLQPDISPTEVRNMLTKFAPHPNYIAVTDVSDLEMIDALAGVMADFNIHMFIDVGQMTDWRNVAALVEGLNFNDQRIRVLWNPNKCRPGETSGILSRQKWRPCVGDYLGKHLLRNALRNVNGIPPLHIPVAGYEFPIDFRGMKQMDEVNLDEEAQNALAAAHVIVVLNERYQNQSRWIYGDVLTQRSSATSALRLANAAEIETFTANGVIDIIKRHMLAPMDDFLSRVYGDCQRFLDACVAAGLLKESVELAGRYYALEISPNAEKPFEAVNVKLARRPEGAVRQAYLETTIVK</sequence>